<name>A0A1I3QZH5_9EURY</name>
<evidence type="ECO:0000313" key="3">
    <source>
        <dbReference type="Proteomes" id="UP000182829"/>
    </source>
</evidence>
<feature type="compositionally biased region" description="Acidic residues" evidence="1">
    <location>
        <begin position="30"/>
        <end position="48"/>
    </location>
</feature>
<dbReference type="AlphaFoldDB" id="A0A1I3QZH5"/>
<accession>A0A1I3QZH5</accession>
<feature type="region of interest" description="Disordered" evidence="1">
    <location>
        <begin position="23"/>
        <end position="57"/>
    </location>
</feature>
<dbReference type="EMBL" id="FORO01000026">
    <property type="protein sequence ID" value="SFJ39285.1"/>
    <property type="molecule type" value="Genomic_DNA"/>
</dbReference>
<sequence length="348" mass="37373">MTVIDRRTALSLLGASVATVSLAGCSDSSEQPESEDEPEERTDGETTVDDGSLPSYAGVLPERDGSEYLYGTIDLETMNVLLDADDAGDVEEPTDPLIGNLVVVALHCVFGLTLLTNSPSYDAFVEHNRTTDGQETFVFVDGVYVLVGDYDVDGFTDALEEWGYESESTADEYAVYEFPETDEVVGVTDDAYVFSYSGSDLETDDEFDAAEAVERTVATAAGDRNAASSGNDEFARLLRTGDIAGITLGLSTTDGEFDEETLESPAEADTLTFSFDGFTGARGAYQQLSMLEDGDAVARTTVIYADEQRVDENRLETAFGTEADSFEVVRDGATVALEGEYSGDLVEE</sequence>
<gene>
    <name evidence="2" type="ORF">SAMN05443661_12626</name>
</gene>
<dbReference type="OMA" id="YANGIYA"/>
<evidence type="ECO:0000256" key="1">
    <source>
        <dbReference type="SAM" id="MobiDB-lite"/>
    </source>
</evidence>
<protein>
    <submittedName>
        <fullName evidence="2">Uncharacterized protein</fullName>
    </submittedName>
</protein>
<dbReference type="OrthoDB" id="157618at2157"/>
<dbReference type="RefSeq" id="WP_005579768.1">
    <property type="nucleotide sequence ID" value="NZ_FORO01000026.1"/>
</dbReference>
<dbReference type="GeneID" id="14210350"/>
<organism evidence="2 3">
    <name type="scientific">Natronobacterium gregoryi</name>
    <dbReference type="NCBI Taxonomy" id="44930"/>
    <lineage>
        <taxon>Archaea</taxon>
        <taxon>Methanobacteriati</taxon>
        <taxon>Methanobacteriota</taxon>
        <taxon>Stenosarchaea group</taxon>
        <taxon>Halobacteria</taxon>
        <taxon>Halobacteriales</taxon>
        <taxon>Natrialbaceae</taxon>
        <taxon>Natronobacterium</taxon>
    </lineage>
</organism>
<evidence type="ECO:0000313" key="2">
    <source>
        <dbReference type="EMBL" id="SFJ39285.1"/>
    </source>
</evidence>
<proteinExistence type="predicted"/>
<reference evidence="2 3" key="1">
    <citation type="submission" date="2016-10" db="EMBL/GenBank/DDBJ databases">
        <authorList>
            <person name="de Groot N.N."/>
        </authorList>
    </citation>
    <scope>NUCLEOTIDE SEQUENCE [LARGE SCALE GENOMIC DNA]</scope>
    <source>
        <strain evidence="2 3">SP2</strain>
    </source>
</reference>
<dbReference type="Proteomes" id="UP000182829">
    <property type="component" value="Unassembled WGS sequence"/>
</dbReference>
<dbReference type="PROSITE" id="PS51257">
    <property type="entry name" value="PROKAR_LIPOPROTEIN"/>
    <property type="match status" value="1"/>
</dbReference>